<accession>A0A392T861</accession>
<proteinExistence type="predicted"/>
<sequence length="40" mass="4628">GWFLNRFVLADDSFAFWRCESSHNTLFLLFGFVPVRGFAG</sequence>
<protein>
    <submittedName>
        <fullName evidence="1">Uncharacterized protein</fullName>
    </submittedName>
</protein>
<evidence type="ECO:0000313" key="1">
    <source>
        <dbReference type="EMBL" id="MCI56704.1"/>
    </source>
</evidence>
<feature type="non-terminal residue" evidence="1">
    <location>
        <position position="1"/>
    </location>
</feature>
<organism evidence="1 2">
    <name type="scientific">Trifolium medium</name>
    <dbReference type="NCBI Taxonomy" id="97028"/>
    <lineage>
        <taxon>Eukaryota</taxon>
        <taxon>Viridiplantae</taxon>
        <taxon>Streptophyta</taxon>
        <taxon>Embryophyta</taxon>
        <taxon>Tracheophyta</taxon>
        <taxon>Spermatophyta</taxon>
        <taxon>Magnoliopsida</taxon>
        <taxon>eudicotyledons</taxon>
        <taxon>Gunneridae</taxon>
        <taxon>Pentapetalae</taxon>
        <taxon>rosids</taxon>
        <taxon>fabids</taxon>
        <taxon>Fabales</taxon>
        <taxon>Fabaceae</taxon>
        <taxon>Papilionoideae</taxon>
        <taxon>50 kb inversion clade</taxon>
        <taxon>NPAAA clade</taxon>
        <taxon>Hologalegina</taxon>
        <taxon>IRL clade</taxon>
        <taxon>Trifolieae</taxon>
        <taxon>Trifolium</taxon>
    </lineage>
</organism>
<dbReference type="EMBL" id="LXQA010516382">
    <property type="protein sequence ID" value="MCI56704.1"/>
    <property type="molecule type" value="Genomic_DNA"/>
</dbReference>
<dbReference type="Proteomes" id="UP000265520">
    <property type="component" value="Unassembled WGS sequence"/>
</dbReference>
<reference evidence="1 2" key="1">
    <citation type="journal article" date="2018" name="Front. Plant Sci.">
        <title>Red Clover (Trifolium pratense) and Zigzag Clover (T. medium) - A Picture of Genomic Similarities and Differences.</title>
        <authorList>
            <person name="Dluhosova J."/>
            <person name="Istvanek J."/>
            <person name="Nedelnik J."/>
            <person name="Repkova J."/>
        </authorList>
    </citation>
    <scope>NUCLEOTIDE SEQUENCE [LARGE SCALE GENOMIC DNA]</scope>
    <source>
        <strain evidence="2">cv. 10/8</strain>
        <tissue evidence="1">Leaf</tissue>
    </source>
</reference>
<evidence type="ECO:0000313" key="2">
    <source>
        <dbReference type="Proteomes" id="UP000265520"/>
    </source>
</evidence>
<name>A0A392T861_9FABA</name>
<keyword evidence="2" id="KW-1185">Reference proteome</keyword>
<comment type="caution">
    <text evidence="1">The sequence shown here is derived from an EMBL/GenBank/DDBJ whole genome shotgun (WGS) entry which is preliminary data.</text>
</comment>
<dbReference type="AlphaFoldDB" id="A0A392T861"/>